<dbReference type="InterPro" id="IPR012854">
    <property type="entry name" value="Cu_amine_oxidase-like_N"/>
</dbReference>
<gene>
    <name evidence="4" type="ORF">BSK56_24235</name>
</gene>
<dbReference type="RefSeq" id="WP_076113110.1">
    <property type="nucleotide sequence ID" value="NZ_MPTB01000036.1"/>
</dbReference>
<dbReference type="Pfam" id="PF07833">
    <property type="entry name" value="Cu_amine_oxidN1"/>
    <property type="match status" value="1"/>
</dbReference>
<proteinExistence type="predicted"/>
<feature type="region of interest" description="Disordered" evidence="1">
    <location>
        <begin position="112"/>
        <end position="140"/>
    </location>
</feature>
<feature type="chain" id="PRO_5047387082" description="Copper amine oxidase-like N-terminal domain-containing protein" evidence="2">
    <location>
        <begin position="27"/>
        <end position="300"/>
    </location>
</feature>
<evidence type="ECO:0000256" key="2">
    <source>
        <dbReference type="SAM" id="SignalP"/>
    </source>
</evidence>
<sequence length="300" mass="31316">MHISKKAFVSTILASGLLFGAAGVYAADGISLVKAYLNSTIKFTVDGASWTPKDASGNKISPLVYNGSTYLPAKAVGEALNAEVLWNSGSNTVVISTTGGANAGIPYNDAAPSTPSASAPAANAPAASTPAASAPAASAPATQTASTPAGLITLPVNHDLNASGDKYKSVGLAFIQSYGKAVSSGSTADYDALVDKYVIDDLNDYDMGYKKRAKENFAKTVQAFVKVNEKDILTKYAAILKNTTIDGVTLDKTYSDKGATYTTLAYEVDLPGFFISSFSVFMEFELDKKTNTLYLKAVNM</sequence>
<comment type="caution">
    <text evidence="4">The sequence shown here is derived from an EMBL/GenBank/DDBJ whole genome shotgun (WGS) entry which is preliminary data.</text>
</comment>
<feature type="domain" description="Copper amine oxidase-like N-terminal" evidence="3">
    <location>
        <begin position="60"/>
        <end position="97"/>
    </location>
</feature>
<evidence type="ECO:0000313" key="5">
    <source>
        <dbReference type="Proteomes" id="UP000187412"/>
    </source>
</evidence>
<dbReference type="EMBL" id="MPTB01000036">
    <property type="protein sequence ID" value="OMD43212.1"/>
    <property type="molecule type" value="Genomic_DNA"/>
</dbReference>
<accession>A0ABX3H1F7</accession>
<feature type="signal peptide" evidence="2">
    <location>
        <begin position="1"/>
        <end position="26"/>
    </location>
</feature>
<organism evidence="4 5">
    <name type="scientific">Paenibacillus borealis</name>
    <dbReference type="NCBI Taxonomy" id="160799"/>
    <lineage>
        <taxon>Bacteria</taxon>
        <taxon>Bacillati</taxon>
        <taxon>Bacillota</taxon>
        <taxon>Bacilli</taxon>
        <taxon>Bacillales</taxon>
        <taxon>Paenibacillaceae</taxon>
        <taxon>Paenibacillus</taxon>
    </lineage>
</organism>
<keyword evidence="2" id="KW-0732">Signal</keyword>
<name>A0ABX3H1F7_PAEBO</name>
<evidence type="ECO:0000259" key="3">
    <source>
        <dbReference type="Pfam" id="PF07833"/>
    </source>
</evidence>
<evidence type="ECO:0000256" key="1">
    <source>
        <dbReference type="SAM" id="MobiDB-lite"/>
    </source>
</evidence>
<keyword evidence="5" id="KW-1185">Reference proteome</keyword>
<evidence type="ECO:0000313" key="4">
    <source>
        <dbReference type="EMBL" id="OMD43212.1"/>
    </source>
</evidence>
<reference evidence="4 5" key="1">
    <citation type="submission" date="2016-10" db="EMBL/GenBank/DDBJ databases">
        <title>Paenibacillus species isolates.</title>
        <authorList>
            <person name="Beno S.M."/>
        </authorList>
    </citation>
    <scope>NUCLEOTIDE SEQUENCE [LARGE SCALE GENOMIC DNA]</scope>
    <source>
        <strain evidence="4 5">FSL H7-0744</strain>
    </source>
</reference>
<dbReference type="Proteomes" id="UP000187412">
    <property type="component" value="Unassembled WGS sequence"/>
</dbReference>
<protein>
    <recommendedName>
        <fullName evidence="3">Copper amine oxidase-like N-terminal domain-containing protein</fullName>
    </recommendedName>
</protein>